<dbReference type="AlphaFoldDB" id="A0A6A6WWU9"/>
<proteinExistence type="inferred from homology"/>
<dbReference type="GO" id="GO:0005829">
    <property type="term" value="C:cytosol"/>
    <property type="evidence" value="ECO:0007669"/>
    <property type="project" value="TreeGrafter"/>
</dbReference>
<dbReference type="InterPro" id="IPR036390">
    <property type="entry name" value="WH_DNA-bd_sf"/>
</dbReference>
<evidence type="ECO:0000313" key="5">
    <source>
        <dbReference type="Proteomes" id="UP000799757"/>
    </source>
</evidence>
<keyword evidence="5" id="KW-1185">Reference proteome</keyword>
<dbReference type="GO" id="GO:0005198">
    <property type="term" value="F:structural molecule activity"/>
    <property type="evidence" value="ECO:0007669"/>
    <property type="project" value="TreeGrafter"/>
</dbReference>
<accession>A0A6A6WWU9</accession>
<dbReference type="GO" id="GO:0006511">
    <property type="term" value="P:ubiquitin-dependent protein catabolic process"/>
    <property type="evidence" value="ECO:0007669"/>
    <property type="project" value="TreeGrafter"/>
</dbReference>
<dbReference type="Pfam" id="PF22037">
    <property type="entry name" value="PSD13_N"/>
    <property type="match status" value="1"/>
</dbReference>
<dbReference type="InterPro" id="IPR035298">
    <property type="entry name" value="PSMD13"/>
</dbReference>
<evidence type="ECO:0000313" key="4">
    <source>
        <dbReference type="EMBL" id="KAF2788393.1"/>
    </source>
</evidence>
<gene>
    <name evidence="4" type="ORF">K505DRAFT_328955</name>
</gene>
<evidence type="ECO:0000259" key="3">
    <source>
        <dbReference type="PROSITE" id="PS50250"/>
    </source>
</evidence>
<dbReference type="InterPro" id="IPR040798">
    <property type="entry name" value="Rpn9_C"/>
</dbReference>
<dbReference type="PANTHER" id="PTHR10539:SF0">
    <property type="entry name" value="26S PROTEASOME NON-ATPASE REGULATORY SUBUNIT 13"/>
    <property type="match status" value="1"/>
</dbReference>
<dbReference type="SMART" id="SM00088">
    <property type="entry name" value="PINT"/>
    <property type="match status" value="1"/>
</dbReference>
<dbReference type="Proteomes" id="UP000799757">
    <property type="component" value="Unassembled WGS sequence"/>
</dbReference>
<organism evidence="4 5">
    <name type="scientific">Melanomma pulvis-pyrius CBS 109.77</name>
    <dbReference type="NCBI Taxonomy" id="1314802"/>
    <lineage>
        <taxon>Eukaryota</taxon>
        <taxon>Fungi</taxon>
        <taxon>Dikarya</taxon>
        <taxon>Ascomycota</taxon>
        <taxon>Pezizomycotina</taxon>
        <taxon>Dothideomycetes</taxon>
        <taxon>Pleosporomycetidae</taxon>
        <taxon>Pleosporales</taxon>
        <taxon>Melanommataceae</taxon>
        <taxon>Melanomma</taxon>
    </lineage>
</organism>
<dbReference type="InterPro" id="IPR054179">
    <property type="entry name" value="PSD13_N"/>
</dbReference>
<dbReference type="SUPFAM" id="SSF46785">
    <property type="entry name" value="Winged helix' DNA-binding domain"/>
    <property type="match status" value="1"/>
</dbReference>
<protein>
    <recommendedName>
        <fullName evidence="3">PCI domain-containing protein</fullName>
    </recommendedName>
</protein>
<dbReference type="Pfam" id="PF01399">
    <property type="entry name" value="PCI"/>
    <property type="match status" value="1"/>
</dbReference>
<dbReference type="GO" id="GO:0005634">
    <property type="term" value="C:nucleus"/>
    <property type="evidence" value="ECO:0007669"/>
    <property type="project" value="TreeGrafter"/>
</dbReference>
<evidence type="ECO:0000256" key="1">
    <source>
        <dbReference type="ARBA" id="ARBA00006207"/>
    </source>
</evidence>
<sequence>MAMETDTIPNLLGDQRDQAPEELQNYFIDFEDYWERKLWHELTDKLIEYFDHPESAKQRIPLFETFIKSFANKINQLKLVTLGLNTASQYKDDDERLAFVSALAKGVNKPASQDAYVYATVAVATMQLRLGEFEEARKQLDECEQILEGFDSVETVVHASFYRANAEYYKAKHEFAAYYKNALLFLACIDLADLDLRERQSRAYDLSIAALVSDSIYNFGELLLHPILDSLDKTPHAWLRELLFAFNRGDLIAYDVLAGNISKVPLLKEHQTFLYQKISLSALTETVFRRPPHDRAMTFATISEETKVQSNEIEHLIMKALSLGLLRGTIDQVAEIARINWVQPKVLDMKQIESMRGRLREWDSSVNQLGNWIEGVGKDVWAA</sequence>
<dbReference type="PROSITE" id="PS50250">
    <property type="entry name" value="PCI"/>
    <property type="match status" value="1"/>
</dbReference>
<name>A0A6A6WWU9_9PLEO</name>
<dbReference type="OrthoDB" id="1093at2759"/>
<keyword evidence="2" id="KW-0647">Proteasome</keyword>
<reference evidence="4" key="1">
    <citation type="journal article" date="2020" name="Stud. Mycol.">
        <title>101 Dothideomycetes genomes: a test case for predicting lifestyles and emergence of pathogens.</title>
        <authorList>
            <person name="Haridas S."/>
            <person name="Albert R."/>
            <person name="Binder M."/>
            <person name="Bloem J."/>
            <person name="Labutti K."/>
            <person name="Salamov A."/>
            <person name="Andreopoulos B."/>
            <person name="Baker S."/>
            <person name="Barry K."/>
            <person name="Bills G."/>
            <person name="Bluhm B."/>
            <person name="Cannon C."/>
            <person name="Castanera R."/>
            <person name="Culley D."/>
            <person name="Daum C."/>
            <person name="Ezra D."/>
            <person name="Gonzalez J."/>
            <person name="Henrissat B."/>
            <person name="Kuo A."/>
            <person name="Liang C."/>
            <person name="Lipzen A."/>
            <person name="Lutzoni F."/>
            <person name="Magnuson J."/>
            <person name="Mondo S."/>
            <person name="Nolan M."/>
            <person name="Ohm R."/>
            <person name="Pangilinan J."/>
            <person name="Park H.-J."/>
            <person name="Ramirez L."/>
            <person name="Alfaro M."/>
            <person name="Sun H."/>
            <person name="Tritt A."/>
            <person name="Yoshinaga Y."/>
            <person name="Zwiers L.-H."/>
            <person name="Turgeon B."/>
            <person name="Goodwin S."/>
            <person name="Spatafora J."/>
            <person name="Crous P."/>
            <person name="Grigoriev I."/>
        </authorList>
    </citation>
    <scope>NUCLEOTIDE SEQUENCE</scope>
    <source>
        <strain evidence="4">CBS 109.77</strain>
    </source>
</reference>
<feature type="domain" description="PCI" evidence="3">
    <location>
        <begin position="177"/>
        <end position="344"/>
    </location>
</feature>
<dbReference type="EMBL" id="MU002220">
    <property type="protein sequence ID" value="KAF2788393.1"/>
    <property type="molecule type" value="Genomic_DNA"/>
</dbReference>
<dbReference type="GO" id="GO:0008541">
    <property type="term" value="C:proteasome regulatory particle, lid subcomplex"/>
    <property type="evidence" value="ECO:0007669"/>
    <property type="project" value="TreeGrafter"/>
</dbReference>
<dbReference type="Pfam" id="PF18261">
    <property type="entry name" value="Rpn9_C"/>
    <property type="match status" value="1"/>
</dbReference>
<evidence type="ECO:0000256" key="2">
    <source>
        <dbReference type="ARBA" id="ARBA00022942"/>
    </source>
</evidence>
<dbReference type="InterPro" id="IPR000717">
    <property type="entry name" value="PCI_dom"/>
</dbReference>
<dbReference type="PANTHER" id="PTHR10539">
    <property type="entry name" value="26S PROTEASOME NON-ATPASE REGULATORY SUBUNIT 13"/>
    <property type="match status" value="1"/>
</dbReference>
<comment type="similarity">
    <text evidence="1">Belongs to the proteasome subunit S11 family.</text>
</comment>